<sequence length="172" mass="20192">MALINCDKTKEMKGKLFPARPYEDAQIDKFYWSDNGWDYTMIPLLKPYQLTKLQGKEEWMLNTSASKNEISDATPIESISVNTIYIYGIQGERLNFENTEMNPKVYFLINTKDLNVIFFDKESAFKAELKKLNLPETFLNPDEVFEQYKNDPVLPWFPDDIKKRLEEVKVGK</sequence>
<organism evidence="1 2">
    <name type="scientific">Chryseobacterium artocarpi</name>
    <dbReference type="NCBI Taxonomy" id="1414727"/>
    <lineage>
        <taxon>Bacteria</taxon>
        <taxon>Pseudomonadati</taxon>
        <taxon>Bacteroidota</taxon>
        <taxon>Flavobacteriia</taxon>
        <taxon>Flavobacteriales</taxon>
        <taxon>Weeksellaceae</taxon>
        <taxon>Chryseobacterium group</taxon>
        <taxon>Chryseobacterium</taxon>
    </lineage>
</organism>
<dbReference type="EMBL" id="MAYH01000003">
    <property type="protein sequence ID" value="OCA76697.1"/>
    <property type="molecule type" value="Genomic_DNA"/>
</dbReference>
<comment type="caution">
    <text evidence="1">The sequence shown here is derived from an EMBL/GenBank/DDBJ whole genome shotgun (WGS) entry which is preliminary data.</text>
</comment>
<keyword evidence="2" id="KW-1185">Reference proteome</keyword>
<evidence type="ECO:0000313" key="1">
    <source>
        <dbReference type="EMBL" id="OCA76697.1"/>
    </source>
</evidence>
<gene>
    <name evidence="1" type="ORF">BBI01_22045</name>
</gene>
<evidence type="ECO:0000313" key="2">
    <source>
        <dbReference type="Proteomes" id="UP000092651"/>
    </source>
</evidence>
<name>A0A1B8ZYM4_9FLAO</name>
<proteinExistence type="predicted"/>
<dbReference type="Proteomes" id="UP000092651">
    <property type="component" value="Unassembled WGS sequence"/>
</dbReference>
<accession>A0A1B8ZYM4</accession>
<protein>
    <submittedName>
        <fullName evidence="1">Uncharacterized protein</fullName>
    </submittedName>
</protein>
<reference evidence="1 2" key="1">
    <citation type="submission" date="2016-07" db="EMBL/GenBank/DDBJ databases">
        <authorList>
            <person name="Jeong J.-J."/>
            <person name="Kim D.W."/>
            <person name="Sang M.K."/>
            <person name="Choi I.-G."/>
            <person name="Kim K.D."/>
        </authorList>
    </citation>
    <scope>NUCLEOTIDE SEQUENCE [LARGE SCALE GENOMIC DNA]</scope>
    <source>
        <strain evidence="1 2">UTM-3</strain>
    </source>
</reference>
<dbReference type="AlphaFoldDB" id="A0A1B8ZYM4"/>